<protein>
    <submittedName>
        <fullName evidence="2">Uncharacterized protein</fullName>
    </submittedName>
</protein>
<gene>
    <name evidence="2" type="ORF">DET48_12344</name>
</gene>
<evidence type="ECO:0000313" key="2">
    <source>
        <dbReference type="EMBL" id="RAS60075.1"/>
    </source>
</evidence>
<dbReference type="Proteomes" id="UP000248729">
    <property type="component" value="Unassembled WGS sequence"/>
</dbReference>
<feature type="region of interest" description="Disordered" evidence="1">
    <location>
        <begin position="89"/>
        <end position="131"/>
    </location>
</feature>
<organism evidence="2 3">
    <name type="scientific">Vibrio diazotrophicus</name>
    <dbReference type="NCBI Taxonomy" id="685"/>
    <lineage>
        <taxon>Bacteria</taxon>
        <taxon>Pseudomonadati</taxon>
        <taxon>Pseudomonadota</taxon>
        <taxon>Gammaproteobacteria</taxon>
        <taxon>Vibrionales</taxon>
        <taxon>Vibrionaceae</taxon>
        <taxon>Vibrio</taxon>
    </lineage>
</organism>
<dbReference type="RefSeq" id="WP_112404391.1">
    <property type="nucleotide sequence ID" value="NZ_QLTR01000023.1"/>
</dbReference>
<name>A0A329E666_VIBDI</name>
<reference evidence="2 3" key="1">
    <citation type="submission" date="2018-06" db="EMBL/GenBank/DDBJ databases">
        <title>Freshwater and sediment microbial communities from various areas in North America, analyzing microbe dynamics in response to fracking.</title>
        <authorList>
            <person name="Lamendella R."/>
        </authorList>
    </citation>
    <scope>NUCLEOTIDE SEQUENCE [LARGE SCALE GENOMIC DNA]</scope>
    <source>
        <strain evidence="2 3">99A</strain>
    </source>
</reference>
<comment type="caution">
    <text evidence="2">The sequence shown here is derived from an EMBL/GenBank/DDBJ whole genome shotgun (WGS) entry which is preliminary data.</text>
</comment>
<dbReference type="EMBL" id="QLTR01000023">
    <property type="protein sequence ID" value="RAS60075.1"/>
    <property type="molecule type" value="Genomic_DNA"/>
</dbReference>
<evidence type="ECO:0000313" key="3">
    <source>
        <dbReference type="Proteomes" id="UP000248729"/>
    </source>
</evidence>
<feature type="compositionally biased region" description="Polar residues" evidence="1">
    <location>
        <begin position="89"/>
        <end position="98"/>
    </location>
</feature>
<dbReference type="AlphaFoldDB" id="A0A329E666"/>
<sequence>MSYEQLQKAKLHTNIRPTGQKHEPLLNESDKRLLANEISSALNSEVKKTVADTPELKNMRDVVAKHHGEVIANQLNPDALKSMYEQVTSSNGDISANSRYRGAPNPDEYLAGNFNPQANNVPDPKDYFLGD</sequence>
<accession>A0A329E666</accession>
<proteinExistence type="predicted"/>
<evidence type="ECO:0000256" key="1">
    <source>
        <dbReference type="SAM" id="MobiDB-lite"/>
    </source>
</evidence>
<feature type="region of interest" description="Disordered" evidence="1">
    <location>
        <begin position="1"/>
        <end position="23"/>
    </location>
</feature>